<accession>A0AAN8P408</accession>
<evidence type="ECO:0000313" key="2">
    <source>
        <dbReference type="EMBL" id="KAK6521876.1"/>
    </source>
</evidence>
<feature type="compositionally biased region" description="Pro residues" evidence="1">
    <location>
        <begin position="239"/>
        <end position="251"/>
    </location>
</feature>
<sequence>MPVPKRRHQRESPSGELNRPEVSPEPKRRQRETTSLGFPVTQGQPSTAVISDPSFTSPVASQVVRLDSSRHIYEDMSSKKKTSLEAPGNGEGSPPHAQDIDGHAPLGGSHQLPDGTATQPRQNRIEGMDLTSSASPGGSIGDLLPFPSPPVRSPPAPPLVEPANVGNDTLPLQGSSSESSLPTLLAAPSPVEDFALWGGLSDAEIRRQKSMLEAFERRRRVSLSPSPGPISPSLISPLTSPPLSPPLPPGSSPITQAERRSIRQSSMYTPVMSTPPPGFSRLGPPPLPPSSESRELPSGPQQPRSRHAIRPEIVSASSVTRHSDRVSSSEGPRPRRGAMSIHFDDSDITESEARRLFATMRGSPNQASVNLIRDLEVARTTGASFLQQGSGTTLLDSTSDDNIGSLQRYMPQAAVKKFPVISSKGKQRQDPDRSPDPTETRPKIRHIRRLREIHDPHAATTPGRLSHFAQDSTFRFSASKGYYEAVVPISYVMNNPNTRPLSTTDPFFRCFPSDPDEIHFFQGTRLGTRPPTPEIHLDETLEQKKEHLKQVKKVQRKQDWTSRKDIPLSRTWHLQYSTRSRAIPSREPTLASFPGGKIFVNDLADEAEFQAHLARIKKDYYKKARAELEADAGNSILGYIPISELAIDPLVSSRSRRTAQPEEAQPLEVGREPEHVQEPPSEARPSSSKNVPDDAGESSQGKKKESRRRK</sequence>
<feature type="region of interest" description="Disordered" evidence="1">
    <location>
        <begin position="418"/>
        <end position="443"/>
    </location>
</feature>
<feature type="region of interest" description="Disordered" evidence="1">
    <location>
        <begin position="653"/>
        <end position="710"/>
    </location>
</feature>
<comment type="caution">
    <text evidence="2">The sequence shown here is derived from an EMBL/GenBank/DDBJ whole genome shotgun (WGS) entry which is preliminary data.</text>
</comment>
<feature type="compositionally biased region" description="Basic and acidic residues" evidence="1">
    <location>
        <begin position="67"/>
        <end position="78"/>
    </location>
</feature>
<feature type="compositionally biased region" description="Pro residues" evidence="1">
    <location>
        <begin position="273"/>
        <end position="289"/>
    </location>
</feature>
<feature type="compositionally biased region" description="Pro residues" evidence="1">
    <location>
        <begin position="146"/>
        <end position="160"/>
    </location>
</feature>
<evidence type="ECO:0000313" key="3">
    <source>
        <dbReference type="Proteomes" id="UP001307849"/>
    </source>
</evidence>
<feature type="compositionally biased region" description="Basic and acidic residues" evidence="1">
    <location>
        <begin position="427"/>
        <end position="442"/>
    </location>
</feature>
<proteinExistence type="predicted"/>
<protein>
    <submittedName>
        <fullName evidence="2">Uncharacterized protein</fullName>
    </submittedName>
</protein>
<feature type="region of interest" description="Disordered" evidence="1">
    <location>
        <begin position="218"/>
        <end position="346"/>
    </location>
</feature>
<keyword evidence="3" id="KW-1185">Reference proteome</keyword>
<name>A0AAN8P408_9PEZI</name>
<feature type="compositionally biased region" description="Polar residues" evidence="1">
    <location>
        <begin position="263"/>
        <end position="272"/>
    </location>
</feature>
<reference evidence="2 3" key="1">
    <citation type="submission" date="2019-10" db="EMBL/GenBank/DDBJ databases">
        <authorList>
            <person name="Palmer J.M."/>
        </authorList>
    </citation>
    <scope>NUCLEOTIDE SEQUENCE [LARGE SCALE GENOMIC DNA]</scope>
    <source>
        <strain evidence="2 3">TWF506</strain>
    </source>
</reference>
<dbReference type="Proteomes" id="UP001307849">
    <property type="component" value="Unassembled WGS sequence"/>
</dbReference>
<feature type="compositionally biased region" description="Polar residues" evidence="1">
    <location>
        <begin position="33"/>
        <end position="60"/>
    </location>
</feature>
<evidence type="ECO:0000256" key="1">
    <source>
        <dbReference type="SAM" id="MobiDB-lite"/>
    </source>
</evidence>
<gene>
    <name evidence="2" type="ORF">TWF506_002079</name>
</gene>
<feature type="region of interest" description="Disordered" evidence="1">
    <location>
        <begin position="1"/>
        <end position="184"/>
    </location>
</feature>
<organism evidence="2 3">
    <name type="scientific">Arthrobotrys conoides</name>
    <dbReference type="NCBI Taxonomy" id="74498"/>
    <lineage>
        <taxon>Eukaryota</taxon>
        <taxon>Fungi</taxon>
        <taxon>Dikarya</taxon>
        <taxon>Ascomycota</taxon>
        <taxon>Pezizomycotina</taxon>
        <taxon>Orbiliomycetes</taxon>
        <taxon>Orbiliales</taxon>
        <taxon>Orbiliaceae</taxon>
        <taxon>Arthrobotrys</taxon>
    </lineage>
</organism>
<feature type="compositionally biased region" description="Polar residues" evidence="1">
    <location>
        <begin position="166"/>
        <end position="182"/>
    </location>
</feature>
<dbReference type="AlphaFoldDB" id="A0AAN8P408"/>
<feature type="compositionally biased region" description="Basic and acidic residues" evidence="1">
    <location>
        <begin position="10"/>
        <end position="27"/>
    </location>
</feature>
<dbReference type="EMBL" id="JAVHJM010000001">
    <property type="protein sequence ID" value="KAK6521876.1"/>
    <property type="molecule type" value="Genomic_DNA"/>
</dbReference>